<organism evidence="1 2">
    <name type="scientific">Neogobius melanostomus</name>
    <name type="common">round goby</name>
    <dbReference type="NCBI Taxonomy" id="47308"/>
    <lineage>
        <taxon>Eukaryota</taxon>
        <taxon>Metazoa</taxon>
        <taxon>Chordata</taxon>
        <taxon>Craniata</taxon>
        <taxon>Vertebrata</taxon>
        <taxon>Euteleostomi</taxon>
        <taxon>Actinopterygii</taxon>
        <taxon>Neopterygii</taxon>
        <taxon>Teleostei</taxon>
        <taxon>Neoteleostei</taxon>
        <taxon>Acanthomorphata</taxon>
        <taxon>Gobiaria</taxon>
        <taxon>Gobiiformes</taxon>
        <taxon>Gobioidei</taxon>
        <taxon>Gobiidae</taxon>
        <taxon>Benthophilinae</taxon>
        <taxon>Neogobiini</taxon>
        <taxon>Neogobius</taxon>
    </lineage>
</organism>
<evidence type="ECO:0000313" key="2">
    <source>
        <dbReference type="Proteomes" id="UP000694523"/>
    </source>
</evidence>
<dbReference type="Ensembl" id="ENSNMLT00000000316.1">
    <property type="protein sequence ID" value="ENSNMLP00000000258.1"/>
    <property type="gene ID" value="ENSNMLG00000000229.1"/>
</dbReference>
<keyword evidence="2" id="KW-1185">Reference proteome</keyword>
<protein>
    <recommendedName>
        <fullName evidence="3">Reverse transcriptase domain-containing protein</fullName>
    </recommendedName>
</protein>
<reference evidence="1" key="1">
    <citation type="submission" date="2025-08" db="UniProtKB">
        <authorList>
            <consortium name="Ensembl"/>
        </authorList>
    </citation>
    <scope>IDENTIFICATION</scope>
</reference>
<dbReference type="AlphaFoldDB" id="A0A8C6S5B8"/>
<reference evidence="1" key="2">
    <citation type="submission" date="2025-09" db="UniProtKB">
        <authorList>
            <consortium name="Ensembl"/>
        </authorList>
    </citation>
    <scope>IDENTIFICATION</scope>
</reference>
<sequence length="293" mass="34346">IESIFILNTDHKIITDPLSSLLFVMYIEVLTAAIRQNESIIGIQIGSKVHKLALYADIIIYLTKALKDKYKFNGEASKVKYIGVYISNNLGDLFELNYGTLEKKLRMDMNRWKLFSLGILSRIEIIKMMVLPQYLFLFQAIPISLSRTNFYSWNRMIADFIWNNRKHRIKFKLLLKPKEEGGLGLPNLQNYFYTTQILIIIKWMNTKREPKWTNIERALVDISLRTLPFLEKSQLKKYQGQNFCVLSTLKSWKNNCRVTQIDNGLVMLREMRHDPDLIANKLDKILEFGQIKG</sequence>
<evidence type="ECO:0008006" key="3">
    <source>
        <dbReference type="Google" id="ProtNLM"/>
    </source>
</evidence>
<dbReference type="PANTHER" id="PTHR31635:SF196">
    <property type="entry name" value="REVERSE TRANSCRIPTASE DOMAIN-CONTAINING PROTEIN-RELATED"/>
    <property type="match status" value="1"/>
</dbReference>
<name>A0A8C6S5B8_9GOBI</name>
<dbReference type="PANTHER" id="PTHR31635">
    <property type="entry name" value="REVERSE TRANSCRIPTASE DOMAIN-CONTAINING PROTEIN-RELATED"/>
    <property type="match status" value="1"/>
</dbReference>
<accession>A0A8C6S5B8</accession>
<proteinExistence type="predicted"/>
<dbReference type="Proteomes" id="UP000694523">
    <property type="component" value="Unplaced"/>
</dbReference>
<evidence type="ECO:0000313" key="1">
    <source>
        <dbReference type="Ensembl" id="ENSNMLP00000000258.1"/>
    </source>
</evidence>